<dbReference type="HOGENOM" id="CLU_1691211_0_0_1"/>
<reference evidence="1" key="1">
    <citation type="journal article" date="2011" name="Proc. Natl. Acad. Sci. U.S.A.">
        <title>The genome of the fire ant Solenopsis invicta.</title>
        <authorList>
            <person name="Wurm Y."/>
            <person name="Wang J."/>
            <person name="Riba-Grognuz O."/>
            <person name="Corona M."/>
            <person name="Nygaard S."/>
            <person name="Hunt B.G."/>
            <person name="Ingram K.K."/>
            <person name="Falquet L."/>
            <person name="Nipitwattanaphon M."/>
            <person name="Gotzek D."/>
            <person name="Dijkstra M.B."/>
            <person name="Oettler J."/>
            <person name="Comtesse F."/>
            <person name="Shih C.J."/>
            <person name="Wu W.J."/>
            <person name="Yang C.C."/>
            <person name="Thomas J."/>
            <person name="Beaudoing E."/>
            <person name="Pradervand S."/>
            <person name="Flegel V."/>
            <person name="Cook E.D."/>
            <person name="Fabbretti R."/>
            <person name="Stockinger H."/>
            <person name="Long L."/>
            <person name="Farmerie W.G."/>
            <person name="Oakey J."/>
            <person name="Boomsma J.J."/>
            <person name="Pamilo P."/>
            <person name="Yi S.V."/>
            <person name="Heinze J."/>
            <person name="Goodisman M.A."/>
            <person name="Farinelli L."/>
            <person name="Harshman K."/>
            <person name="Hulo N."/>
            <person name="Cerutti L."/>
            <person name="Xenarios I."/>
            <person name="Shoemaker D."/>
            <person name="Keller L."/>
        </authorList>
    </citation>
    <scope>NUCLEOTIDE SEQUENCE [LARGE SCALE GENOMIC DNA]</scope>
</reference>
<protein>
    <submittedName>
        <fullName evidence="1">Uncharacterized protein</fullName>
    </submittedName>
</protein>
<accession>E9IVT3</accession>
<feature type="non-terminal residue" evidence="1">
    <location>
        <position position="1"/>
    </location>
</feature>
<proteinExistence type="predicted"/>
<organism>
    <name type="scientific">Solenopsis invicta</name>
    <name type="common">Red imported fire ant</name>
    <name type="synonym">Solenopsis wagneri</name>
    <dbReference type="NCBI Taxonomy" id="13686"/>
    <lineage>
        <taxon>Eukaryota</taxon>
        <taxon>Metazoa</taxon>
        <taxon>Ecdysozoa</taxon>
        <taxon>Arthropoda</taxon>
        <taxon>Hexapoda</taxon>
        <taxon>Insecta</taxon>
        <taxon>Pterygota</taxon>
        <taxon>Neoptera</taxon>
        <taxon>Endopterygota</taxon>
        <taxon>Hymenoptera</taxon>
        <taxon>Apocrita</taxon>
        <taxon>Aculeata</taxon>
        <taxon>Formicoidea</taxon>
        <taxon>Formicidae</taxon>
        <taxon>Myrmicinae</taxon>
        <taxon>Solenopsis</taxon>
    </lineage>
</organism>
<dbReference type="AlphaFoldDB" id="E9IVT3"/>
<evidence type="ECO:0000313" key="1">
    <source>
        <dbReference type="EMBL" id="EFZ15324.1"/>
    </source>
</evidence>
<sequence>ELSKRWIFKNSVKLKIASSQITKCARSEFTERACRADYSHGVSSRYLTDASSYQNHKVLFHGHKVTLETCVKMLGLEIQKKRIVAAIAMIAAIEEKIFENLEMRGFYHAIFPILRLKDLRFTNYRRMSATEFEELLCLVGPTITKQYVRDPISAPE</sequence>
<gene>
    <name evidence="1" type="ORF">SINV_12572</name>
</gene>
<feature type="non-terminal residue" evidence="1">
    <location>
        <position position="156"/>
    </location>
</feature>
<name>E9IVT3_SOLIN</name>
<dbReference type="EMBL" id="GL766426">
    <property type="protein sequence ID" value="EFZ15324.1"/>
    <property type="molecule type" value="Genomic_DNA"/>
</dbReference>